<name>A0ABZ1WG05_9ACTN</name>
<evidence type="ECO:0000313" key="2">
    <source>
        <dbReference type="EMBL" id="WUS59624.1"/>
    </source>
</evidence>
<reference evidence="2 3" key="1">
    <citation type="submission" date="2022-10" db="EMBL/GenBank/DDBJ databases">
        <title>The complete genomes of actinobacterial strains from the NBC collection.</title>
        <authorList>
            <person name="Joergensen T.S."/>
            <person name="Alvarez Arevalo M."/>
            <person name="Sterndorff E.B."/>
            <person name="Faurdal D."/>
            <person name="Vuksanovic O."/>
            <person name="Mourched A.-S."/>
            <person name="Charusanti P."/>
            <person name="Shaw S."/>
            <person name="Blin K."/>
            <person name="Weber T."/>
        </authorList>
    </citation>
    <scope>NUCLEOTIDE SEQUENCE [LARGE SCALE GENOMIC DNA]</scope>
    <source>
        <strain evidence="2 3">NBC_01247</strain>
    </source>
</reference>
<accession>A0ABZ1WG05</accession>
<dbReference type="Pfam" id="PF14024">
    <property type="entry name" value="DUF4240"/>
    <property type="match status" value="1"/>
</dbReference>
<sequence>MMTWDDFWSLIDLLGDRRRCDCTTPLADALAELPPARIVDFEERLAEALYRLDRREFGALPVIDMSSPGKPFAQSADSFLYSRCAVVAAGRREYEAVLADPARFAPHTATTLHGENLLDLAQEAYEEVTGEEWDIVTEFDYESCSNAAGWPEPVRQF</sequence>
<gene>
    <name evidence="2" type="ORF">OG469_31450</name>
</gene>
<dbReference type="Proteomes" id="UP001432014">
    <property type="component" value="Chromosome"/>
</dbReference>
<dbReference type="InterPro" id="IPR025334">
    <property type="entry name" value="DUF4240"/>
</dbReference>
<keyword evidence="3" id="KW-1185">Reference proteome</keyword>
<evidence type="ECO:0000259" key="1">
    <source>
        <dbReference type="Pfam" id="PF14024"/>
    </source>
</evidence>
<protein>
    <submittedName>
        <fullName evidence="2">DUF4240 domain-containing protein</fullName>
    </submittedName>
</protein>
<proteinExistence type="predicted"/>
<evidence type="ECO:0000313" key="3">
    <source>
        <dbReference type="Proteomes" id="UP001432014"/>
    </source>
</evidence>
<dbReference type="RefSeq" id="WP_329494269.1">
    <property type="nucleotide sequence ID" value="NZ_CP108460.1"/>
</dbReference>
<feature type="domain" description="DUF4240" evidence="1">
    <location>
        <begin position="2"/>
        <end position="127"/>
    </location>
</feature>
<dbReference type="EMBL" id="CP108482">
    <property type="protein sequence ID" value="WUS59624.1"/>
    <property type="molecule type" value="Genomic_DNA"/>
</dbReference>
<organism evidence="2 3">
    <name type="scientific">Kitasatospora herbaricolor</name>
    <dbReference type="NCBI Taxonomy" id="68217"/>
    <lineage>
        <taxon>Bacteria</taxon>
        <taxon>Bacillati</taxon>
        <taxon>Actinomycetota</taxon>
        <taxon>Actinomycetes</taxon>
        <taxon>Kitasatosporales</taxon>
        <taxon>Streptomycetaceae</taxon>
        <taxon>Kitasatospora</taxon>
    </lineage>
</organism>